<evidence type="ECO:0000256" key="6">
    <source>
        <dbReference type="ARBA" id="ARBA00023238"/>
    </source>
</evidence>
<dbReference type="InterPro" id="IPR015422">
    <property type="entry name" value="PyrdxlP-dep_Trfase_small"/>
</dbReference>
<evidence type="ECO:0000313" key="9">
    <source>
        <dbReference type="Proteomes" id="UP000327013"/>
    </source>
</evidence>
<dbReference type="FunFam" id="3.40.640.10:FF:000004">
    <property type="entry name" value="Acetylornithine aminotransferase"/>
    <property type="match status" value="1"/>
</dbReference>
<keyword evidence="5 7" id="KW-0663">Pyridoxal phosphate</keyword>
<evidence type="ECO:0000256" key="3">
    <source>
        <dbReference type="ARBA" id="ARBA00008954"/>
    </source>
</evidence>
<evidence type="ECO:0000256" key="5">
    <source>
        <dbReference type="ARBA" id="ARBA00022898"/>
    </source>
</evidence>
<dbReference type="PANTHER" id="PTHR43094:SF1">
    <property type="entry name" value="AMINOTRANSFERASE CLASS-III"/>
    <property type="match status" value="1"/>
</dbReference>
<comment type="caution">
    <text evidence="8">The sequence shown here is derived from an EMBL/GenBank/DDBJ whole genome shotgun (WGS) entry which is preliminary data.</text>
</comment>
<comment type="similarity">
    <text evidence="3 7">Belongs to the class-III pyridoxal-phosphate-dependent aminotransferase family.</text>
</comment>
<dbReference type="Gene3D" id="3.40.640.10">
    <property type="entry name" value="Type I PLP-dependent aspartate aminotransferase-like (Major domain)"/>
    <property type="match status" value="1"/>
</dbReference>
<dbReference type="NCBIfam" id="NF005685">
    <property type="entry name" value="PRK07483.1"/>
    <property type="match status" value="1"/>
</dbReference>
<dbReference type="GO" id="GO:0009853">
    <property type="term" value="P:photorespiration"/>
    <property type="evidence" value="ECO:0007669"/>
    <property type="project" value="UniProtKB-KW"/>
</dbReference>
<dbReference type="InterPro" id="IPR005814">
    <property type="entry name" value="Aminotrans_3"/>
</dbReference>
<accession>A0A5N6L018</accession>
<evidence type="ECO:0000256" key="2">
    <source>
        <dbReference type="ARBA" id="ARBA00001933"/>
    </source>
</evidence>
<evidence type="ECO:0000256" key="1">
    <source>
        <dbReference type="ARBA" id="ARBA00001781"/>
    </source>
</evidence>
<keyword evidence="9" id="KW-1185">Reference proteome</keyword>
<reference evidence="8 9" key="1">
    <citation type="submission" date="2019-06" db="EMBL/GenBank/DDBJ databases">
        <title>A chromosomal-level reference genome of Carpinus fangiana (Coryloideae, Betulaceae).</title>
        <authorList>
            <person name="Yang X."/>
            <person name="Wang Z."/>
            <person name="Zhang L."/>
            <person name="Hao G."/>
            <person name="Liu J."/>
            <person name="Yang Y."/>
        </authorList>
    </citation>
    <scope>NUCLEOTIDE SEQUENCE [LARGE SCALE GENOMIC DNA]</scope>
    <source>
        <strain evidence="8">Cfa_2016G</strain>
        <tissue evidence="8">Leaf</tissue>
    </source>
</reference>
<dbReference type="InterPro" id="IPR015421">
    <property type="entry name" value="PyrdxlP-dep_Trfase_major"/>
</dbReference>
<dbReference type="OrthoDB" id="425114at2759"/>
<gene>
    <name evidence="8" type="ORF">FH972_025016</name>
</gene>
<dbReference type="GO" id="GO:0030170">
    <property type="term" value="F:pyridoxal phosphate binding"/>
    <property type="evidence" value="ECO:0007669"/>
    <property type="project" value="InterPro"/>
</dbReference>
<proteinExistence type="inferred from homology"/>
<dbReference type="PANTHER" id="PTHR43094">
    <property type="entry name" value="AMINOTRANSFERASE"/>
    <property type="match status" value="1"/>
</dbReference>
<dbReference type="Proteomes" id="UP000327013">
    <property type="component" value="Unassembled WGS sequence"/>
</dbReference>
<sequence>MAPGTLMSETKDLPNTTASKILPGRIKQQESALLHRSLHKAPLEVVSASGHYLTTADGRRILDSTCGAAVACLGHGNERVHAAILKQLNTVAYANSLIFTSTAPEELSRFLVDSTHGHMARAYILSSGSEAMETAMKLARQYFMEKSTPESQRINFIARRESYHGTTLGSLSMGGHVARRALFEPMLLKNVTRVSQCNAYRGMSGHENTESYVARLAQELDDEFQRIGPDTVCAFVAEPVVGAATGCVPAVEGYFRAMREVCDRYGALLILDEVMSGMGRCGTLHEWEQEEVVPDIQTMAKGLGGGFAPVAAVMLNHRIVDQFIKGSGIPSHGMTYQAHPVACAAALEVQRIVQEEDLLANVRKMGTLLGQLMHEQLDDLPYVGNVRGKGLFWGVEFVRDKVSKEPFDPTEGVGIGIHELALEEPFSLSLYPGAGSVDGRRGDHIMLAPAYNVTEAEVRHIVDLTAATIKKFFEAKDA</sequence>
<dbReference type="GO" id="GO:0005829">
    <property type="term" value="C:cytosol"/>
    <property type="evidence" value="ECO:0007669"/>
    <property type="project" value="TreeGrafter"/>
</dbReference>
<dbReference type="SUPFAM" id="SSF53383">
    <property type="entry name" value="PLP-dependent transferases"/>
    <property type="match status" value="1"/>
</dbReference>
<comment type="catalytic activity">
    <reaction evidence="1">
        <text>glyoxylate + L-alanine = glycine + pyruvate</text>
        <dbReference type="Rhea" id="RHEA:24248"/>
        <dbReference type="ChEBI" id="CHEBI:15361"/>
        <dbReference type="ChEBI" id="CHEBI:36655"/>
        <dbReference type="ChEBI" id="CHEBI:57305"/>
        <dbReference type="ChEBI" id="CHEBI:57972"/>
        <dbReference type="EC" id="2.6.1.44"/>
    </reaction>
</comment>
<dbReference type="Gene3D" id="3.90.1150.10">
    <property type="entry name" value="Aspartate Aminotransferase, domain 1"/>
    <property type="match status" value="1"/>
</dbReference>
<dbReference type="EC" id="2.6.1.44" evidence="4"/>
<dbReference type="Pfam" id="PF00202">
    <property type="entry name" value="Aminotran_3"/>
    <property type="match status" value="1"/>
</dbReference>
<dbReference type="CDD" id="cd00610">
    <property type="entry name" value="OAT_like"/>
    <property type="match status" value="1"/>
</dbReference>
<name>A0A5N6L018_9ROSI</name>
<dbReference type="GO" id="GO:0008453">
    <property type="term" value="F:alanine-glyoxylate transaminase activity"/>
    <property type="evidence" value="ECO:0007669"/>
    <property type="project" value="UniProtKB-EC"/>
</dbReference>
<evidence type="ECO:0000256" key="4">
    <source>
        <dbReference type="ARBA" id="ARBA00013049"/>
    </source>
</evidence>
<evidence type="ECO:0000256" key="7">
    <source>
        <dbReference type="RuleBase" id="RU003560"/>
    </source>
</evidence>
<dbReference type="InterPro" id="IPR015424">
    <property type="entry name" value="PyrdxlP-dep_Trfase"/>
</dbReference>
<dbReference type="AlphaFoldDB" id="A0A5N6L018"/>
<evidence type="ECO:0000313" key="8">
    <source>
        <dbReference type="EMBL" id="KAB8437336.1"/>
    </source>
</evidence>
<comment type="cofactor">
    <cofactor evidence="2">
        <name>pyridoxal 5'-phosphate</name>
        <dbReference type="ChEBI" id="CHEBI:597326"/>
    </cofactor>
</comment>
<organism evidence="8 9">
    <name type="scientific">Carpinus fangiana</name>
    <dbReference type="NCBI Taxonomy" id="176857"/>
    <lineage>
        <taxon>Eukaryota</taxon>
        <taxon>Viridiplantae</taxon>
        <taxon>Streptophyta</taxon>
        <taxon>Embryophyta</taxon>
        <taxon>Tracheophyta</taxon>
        <taxon>Spermatophyta</taxon>
        <taxon>Magnoliopsida</taxon>
        <taxon>eudicotyledons</taxon>
        <taxon>Gunneridae</taxon>
        <taxon>Pentapetalae</taxon>
        <taxon>rosids</taxon>
        <taxon>fabids</taxon>
        <taxon>Fagales</taxon>
        <taxon>Betulaceae</taxon>
        <taxon>Carpinus</taxon>
    </lineage>
</organism>
<protein>
    <recommendedName>
        <fullName evidence="4">alanine--glyoxylate transaminase</fullName>
        <ecNumber evidence="4">2.6.1.44</ecNumber>
    </recommendedName>
</protein>
<keyword evidence="6" id="KW-0601">Photorespiration</keyword>
<dbReference type="EMBL" id="VIBQ01000036">
    <property type="protein sequence ID" value="KAB8437336.1"/>
    <property type="molecule type" value="Genomic_DNA"/>
</dbReference>